<name>A0A427A1L9_ENSVE</name>
<evidence type="ECO:0000313" key="2">
    <source>
        <dbReference type="EMBL" id="RRT70125.1"/>
    </source>
</evidence>
<organism evidence="2 3">
    <name type="scientific">Ensete ventricosum</name>
    <name type="common">Abyssinian banana</name>
    <name type="synonym">Musa ensete</name>
    <dbReference type="NCBI Taxonomy" id="4639"/>
    <lineage>
        <taxon>Eukaryota</taxon>
        <taxon>Viridiplantae</taxon>
        <taxon>Streptophyta</taxon>
        <taxon>Embryophyta</taxon>
        <taxon>Tracheophyta</taxon>
        <taxon>Spermatophyta</taxon>
        <taxon>Magnoliopsida</taxon>
        <taxon>Liliopsida</taxon>
        <taxon>Zingiberales</taxon>
        <taxon>Musaceae</taxon>
        <taxon>Ensete</taxon>
    </lineage>
</organism>
<gene>
    <name evidence="2" type="ORF">B296_00023448</name>
</gene>
<evidence type="ECO:0000313" key="3">
    <source>
        <dbReference type="Proteomes" id="UP000287651"/>
    </source>
</evidence>
<sequence length="214" mass="23700">MQEALYPFANQSDSLTPNSNPLCSKTDIVPARRHHRARGSWTRERLRSPSPPPASPPSLAASFRFPAKKMEQESSRNEARSLLSTIFPSAASSSSSPHANPHSKKLRCQEEQATDAKSKDLKKEAKKELFSPMLPPPLGRGQRLADKCSLVLPISSFAVLSHKAESLLALLPSHLLVQGRCPCFVGTHTERMLSREYFVSFVSLTMLMWTFSAV</sequence>
<reference evidence="2 3" key="1">
    <citation type="journal article" date="2014" name="Agronomy (Basel)">
        <title>A Draft Genome Sequence for Ensete ventricosum, the Drought-Tolerant Tree Against Hunger.</title>
        <authorList>
            <person name="Harrison J."/>
            <person name="Moore K.A."/>
            <person name="Paszkiewicz K."/>
            <person name="Jones T."/>
            <person name="Grant M."/>
            <person name="Ambacheew D."/>
            <person name="Muzemil S."/>
            <person name="Studholme D.J."/>
        </authorList>
    </citation>
    <scope>NUCLEOTIDE SEQUENCE [LARGE SCALE GENOMIC DNA]</scope>
</reference>
<feature type="compositionally biased region" description="Polar residues" evidence="1">
    <location>
        <begin position="9"/>
        <end position="23"/>
    </location>
</feature>
<feature type="region of interest" description="Disordered" evidence="1">
    <location>
        <begin position="1"/>
        <end position="62"/>
    </location>
</feature>
<feature type="region of interest" description="Disordered" evidence="1">
    <location>
        <begin position="89"/>
        <end position="122"/>
    </location>
</feature>
<dbReference type="Proteomes" id="UP000287651">
    <property type="component" value="Unassembled WGS sequence"/>
</dbReference>
<evidence type="ECO:0000256" key="1">
    <source>
        <dbReference type="SAM" id="MobiDB-lite"/>
    </source>
</evidence>
<dbReference type="EMBL" id="AMZH03004117">
    <property type="protein sequence ID" value="RRT70125.1"/>
    <property type="molecule type" value="Genomic_DNA"/>
</dbReference>
<feature type="compositionally biased region" description="Basic and acidic residues" evidence="1">
    <location>
        <begin position="107"/>
        <end position="122"/>
    </location>
</feature>
<accession>A0A427A1L9</accession>
<proteinExistence type="predicted"/>
<comment type="caution">
    <text evidence="2">The sequence shown here is derived from an EMBL/GenBank/DDBJ whole genome shotgun (WGS) entry which is preliminary data.</text>
</comment>
<feature type="compositionally biased region" description="Low complexity" evidence="1">
    <location>
        <begin position="89"/>
        <end position="100"/>
    </location>
</feature>
<protein>
    <submittedName>
        <fullName evidence="2">Uncharacterized protein</fullName>
    </submittedName>
</protein>
<dbReference type="AlphaFoldDB" id="A0A427A1L9"/>